<evidence type="ECO:0000313" key="2">
    <source>
        <dbReference type="Proteomes" id="UP000030321"/>
    </source>
</evidence>
<dbReference type="AlphaFoldDB" id="A0A0A1VTT4"/>
<evidence type="ECO:0000313" key="1">
    <source>
        <dbReference type="EMBL" id="GAL92721.1"/>
    </source>
</evidence>
<comment type="caution">
    <text evidence="1">The sequence shown here is derived from an EMBL/GenBank/DDBJ whole genome shotgun (WGS) entry which is preliminary data.</text>
</comment>
<proteinExistence type="predicted"/>
<gene>
    <name evidence="1" type="ORF">N44_01279</name>
</gene>
<dbReference type="Proteomes" id="UP000030321">
    <property type="component" value="Unassembled WGS sequence"/>
</dbReference>
<sequence length="41" mass="4765">MWQSYPMDLINTIAQVKKRYKTAKIELAGNNNIFQECGRSC</sequence>
<organism evidence="1 2">
    <name type="scientific">Microcystis aeruginosa NIES-44</name>
    <dbReference type="NCBI Taxonomy" id="449439"/>
    <lineage>
        <taxon>Bacteria</taxon>
        <taxon>Bacillati</taxon>
        <taxon>Cyanobacteriota</taxon>
        <taxon>Cyanophyceae</taxon>
        <taxon>Oscillatoriophycideae</taxon>
        <taxon>Chroococcales</taxon>
        <taxon>Microcystaceae</taxon>
        <taxon>Microcystis</taxon>
    </lineage>
</organism>
<protein>
    <submittedName>
        <fullName evidence="1">Uncharacterized protein</fullName>
    </submittedName>
</protein>
<accession>A0A0A1VTT4</accession>
<reference evidence="2" key="1">
    <citation type="journal article" date="2015" name="Genome">
        <title>Whole Genome Sequence of the Non-Microcystin-Producing Microcystis aeruginosa Strain NIES-44.</title>
        <authorList>
            <person name="Okano K."/>
            <person name="Miyata N."/>
            <person name="Ozaki Y."/>
        </authorList>
    </citation>
    <scope>NUCLEOTIDE SEQUENCE [LARGE SCALE GENOMIC DNA]</scope>
    <source>
        <strain evidence="2">NIES-44</strain>
    </source>
</reference>
<name>A0A0A1VTT4_MICAE</name>
<dbReference type="EMBL" id="BBPA01000024">
    <property type="protein sequence ID" value="GAL92721.1"/>
    <property type="molecule type" value="Genomic_DNA"/>
</dbReference>